<comment type="caution">
    <text evidence="3">The sequence shown here is derived from an EMBL/GenBank/DDBJ whole genome shotgun (WGS) entry which is preliminary data.</text>
</comment>
<protein>
    <submittedName>
        <fullName evidence="3">Class I SAM-dependent methyltransferase</fullName>
    </submittedName>
</protein>
<feature type="domain" description="Methyltransferase type 11" evidence="2">
    <location>
        <begin position="62"/>
        <end position="152"/>
    </location>
</feature>
<gene>
    <name evidence="3" type="ORF">DY240_20660</name>
</gene>
<dbReference type="Gene3D" id="3.40.50.150">
    <property type="entry name" value="Vaccinia Virus protein VP39"/>
    <property type="match status" value="1"/>
</dbReference>
<evidence type="ECO:0000259" key="2">
    <source>
        <dbReference type="Pfam" id="PF08241"/>
    </source>
</evidence>
<keyword evidence="3" id="KW-0489">Methyltransferase</keyword>
<sequence length="293" mass="30861">MGRANPLPVRCDGPETAAVADESSWRVFDRIAGDYDDVLPFFREVGERFVAALELAPGTRFLDLGAGRGALTGPALRAGCAVTAIDAAPAMVARLRAAFPAADARVMDAHRLDLPDASIDVVGSTFVLHVLDDPVAAAGEAFRVLAPGGRIAVSAGAAVRSPPSARRRRTPSRARWTGCSPGSPSSCRRTAGWVRPSTSAACWRPPDSPVRPRGTWRSRFRCRTARRCGGGLCPTATARSSTTCPARRGASSAAASSHCRTRWAAGPCCSARSTSSSARSHVMGERLVLPERQ</sequence>
<keyword evidence="3" id="KW-0808">Transferase</keyword>
<accession>A0A418KLR5</accession>
<dbReference type="GO" id="GO:0032259">
    <property type="term" value="P:methylation"/>
    <property type="evidence" value="ECO:0007669"/>
    <property type="project" value="UniProtKB-KW"/>
</dbReference>
<dbReference type="Pfam" id="PF08241">
    <property type="entry name" value="Methyltransf_11"/>
    <property type="match status" value="1"/>
</dbReference>
<dbReference type="Proteomes" id="UP000284057">
    <property type="component" value="Unassembled WGS sequence"/>
</dbReference>
<evidence type="ECO:0000256" key="1">
    <source>
        <dbReference type="SAM" id="MobiDB-lite"/>
    </source>
</evidence>
<evidence type="ECO:0000313" key="4">
    <source>
        <dbReference type="Proteomes" id="UP000284057"/>
    </source>
</evidence>
<dbReference type="AlphaFoldDB" id="A0A418KLR5"/>
<dbReference type="EMBL" id="QUAL01000186">
    <property type="protein sequence ID" value="RIQ18886.1"/>
    <property type="molecule type" value="Genomic_DNA"/>
</dbReference>
<proteinExistence type="predicted"/>
<evidence type="ECO:0000313" key="3">
    <source>
        <dbReference type="EMBL" id="RIQ18886.1"/>
    </source>
</evidence>
<dbReference type="InterPro" id="IPR013216">
    <property type="entry name" value="Methyltransf_11"/>
</dbReference>
<dbReference type="GO" id="GO:0008757">
    <property type="term" value="F:S-adenosylmethionine-dependent methyltransferase activity"/>
    <property type="evidence" value="ECO:0007669"/>
    <property type="project" value="InterPro"/>
</dbReference>
<keyword evidence="4" id="KW-1185">Reference proteome</keyword>
<reference evidence="3 4" key="1">
    <citation type="submission" date="2018-09" db="EMBL/GenBank/DDBJ databases">
        <title>Isolation, diversity and antifungal activity of actinobacteria from wheat.</title>
        <authorList>
            <person name="Han C."/>
        </authorList>
    </citation>
    <scope>NUCLEOTIDE SEQUENCE [LARGE SCALE GENOMIC DNA]</scope>
    <source>
        <strain evidence="3 4">NEAU-YY265</strain>
    </source>
</reference>
<dbReference type="PANTHER" id="PTHR42912">
    <property type="entry name" value="METHYLTRANSFERASE"/>
    <property type="match status" value="1"/>
</dbReference>
<organism evidence="3 4">
    <name type="scientific">Jiangella rhizosphaerae</name>
    <dbReference type="NCBI Taxonomy" id="2293569"/>
    <lineage>
        <taxon>Bacteria</taxon>
        <taxon>Bacillati</taxon>
        <taxon>Actinomycetota</taxon>
        <taxon>Actinomycetes</taxon>
        <taxon>Jiangellales</taxon>
        <taxon>Jiangellaceae</taxon>
        <taxon>Jiangella</taxon>
    </lineage>
</organism>
<feature type="region of interest" description="Disordered" evidence="1">
    <location>
        <begin position="162"/>
        <end position="183"/>
    </location>
</feature>
<dbReference type="CDD" id="cd02440">
    <property type="entry name" value="AdoMet_MTases"/>
    <property type="match status" value="1"/>
</dbReference>
<dbReference type="InterPro" id="IPR029063">
    <property type="entry name" value="SAM-dependent_MTases_sf"/>
</dbReference>
<name>A0A418KLR5_9ACTN</name>
<dbReference type="InterPro" id="IPR050508">
    <property type="entry name" value="Methyltransf_Superfamily"/>
</dbReference>
<dbReference type="SUPFAM" id="SSF53335">
    <property type="entry name" value="S-adenosyl-L-methionine-dependent methyltransferases"/>
    <property type="match status" value="1"/>
</dbReference>